<evidence type="ECO:0000313" key="4">
    <source>
        <dbReference type="Proteomes" id="UP000091956"/>
    </source>
</evidence>
<feature type="domain" description="Gfo/Idh/MocA-like oxidoreductase N-terminal" evidence="1">
    <location>
        <begin position="31"/>
        <end position="159"/>
    </location>
</feature>
<dbReference type="EMBL" id="KV460206">
    <property type="protein sequence ID" value="OBU01441.2"/>
    <property type="molecule type" value="Genomic_DNA"/>
</dbReference>
<dbReference type="Pfam" id="PF02894">
    <property type="entry name" value="GFO_IDH_MocA_C"/>
    <property type="match status" value="1"/>
</dbReference>
<sequence>MMATHSEVENEENIVRLPAPEKPQMSVSPPRLVIIGAGSRGNAYAQALGEATNGICAAVVEPIAYKRQALGRAYIWGDDGKPADGQEFEDWQDFVVWEEARRAKQAAGEEVPEGVDGAFICVQDELHKSVILGLEKLNIHIMCEKPLATTLNDCIDIYKSLLPSDPSKPPEMLFSIGHVLRYSPHNMLLRKLLLEDKIIGDVLSVNHTEPVGWWHFAHSYVRGNWRKESTSAPSLLTKSCHDIDVLLWLLSSPPPNSPLPRHLPSSITSSGARQFFNKHRKPAAAGSATNCLSCPHEPDCMFSAKKIYTGNDLRGLGSGNTGWPVKIVVPDIEDYLTTGGQAAGEAAILKELSADYNADTPADEISKKNWFGRCVWESDNDVCDDQVVTMTWDNDDAASPSDGRGPKIAQFHMVAFTAKICERYTHIYGTTGEIYADSDCITVTDFTKPTRPLDARKEAAFESKKFYPHLAGGGHGGGDAGLARQFVLAIDRVKRGDDLVTAQREELGCSIEEVVTSHAMVFAAEEARRKKVVLDFPEWWKREVVLK</sequence>
<dbReference type="InterPro" id="IPR051450">
    <property type="entry name" value="Gfo/Idh/MocA_Oxidoreductases"/>
</dbReference>
<dbReference type="Gene3D" id="3.30.360.10">
    <property type="entry name" value="Dihydrodipicolinate Reductase, domain 2"/>
    <property type="match status" value="2"/>
</dbReference>
<dbReference type="STRING" id="342668.A0A2P2SX81"/>
<name>A0A2P2SX81_9PEZI</name>
<keyword evidence="4" id="KW-1185">Reference proteome</keyword>
<dbReference type="AlphaFoldDB" id="A0A2P2SX81"/>
<evidence type="ECO:0008006" key="5">
    <source>
        <dbReference type="Google" id="ProtNLM"/>
    </source>
</evidence>
<feature type="domain" description="Gfo/Idh/MocA-like oxidoreductase C-terminal" evidence="2">
    <location>
        <begin position="193"/>
        <end position="256"/>
    </location>
</feature>
<evidence type="ECO:0000259" key="2">
    <source>
        <dbReference type="Pfam" id="PF02894"/>
    </source>
</evidence>
<dbReference type="PANTHER" id="PTHR43377:SF12">
    <property type="entry name" value="BINDING ROSSMANN FOLD OXIDOREDUCTASE, PUTATIVE (AFU_ORTHOLOGUE AFUA_3G11840)-RELATED"/>
    <property type="match status" value="1"/>
</dbReference>
<dbReference type="InterPro" id="IPR004104">
    <property type="entry name" value="Gfo/Idh/MocA-like_OxRdtase_C"/>
</dbReference>
<organism evidence="3 4">
    <name type="scientific">Pseudogymnoascus verrucosus</name>
    <dbReference type="NCBI Taxonomy" id="342668"/>
    <lineage>
        <taxon>Eukaryota</taxon>
        <taxon>Fungi</taxon>
        <taxon>Dikarya</taxon>
        <taxon>Ascomycota</taxon>
        <taxon>Pezizomycotina</taxon>
        <taxon>Leotiomycetes</taxon>
        <taxon>Thelebolales</taxon>
        <taxon>Thelebolaceae</taxon>
        <taxon>Pseudogymnoascus</taxon>
    </lineage>
</organism>
<dbReference type="Gene3D" id="3.40.50.720">
    <property type="entry name" value="NAD(P)-binding Rossmann-like Domain"/>
    <property type="match status" value="1"/>
</dbReference>
<dbReference type="SUPFAM" id="SSF55347">
    <property type="entry name" value="Glyceraldehyde-3-phosphate dehydrogenase-like, C-terminal domain"/>
    <property type="match status" value="1"/>
</dbReference>
<dbReference type="SUPFAM" id="SSF51735">
    <property type="entry name" value="NAD(P)-binding Rossmann-fold domains"/>
    <property type="match status" value="1"/>
</dbReference>
<dbReference type="Pfam" id="PF01408">
    <property type="entry name" value="GFO_IDH_MocA"/>
    <property type="match status" value="1"/>
</dbReference>
<dbReference type="InterPro" id="IPR000683">
    <property type="entry name" value="Gfo/Idh/MocA-like_OxRdtase_N"/>
</dbReference>
<accession>A0A2P2SX81</accession>
<proteinExistence type="predicted"/>
<protein>
    <recommendedName>
        <fullName evidence="5">Gfo/Idh/MocA-like oxidoreductase N-terminal domain-containing protein</fullName>
    </recommendedName>
</protein>
<evidence type="ECO:0000259" key="1">
    <source>
        <dbReference type="Pfam" id="PF01408"/>
    </source>
</evidence>
<dbReference type="Proteomes" id="UP000091956">
    <property type="component" value="Unassembled WGS sequence"/>
</dbReference>
<dbReference type="PANTHER" id="PTHR43377">
    <property type="entry name" value="BILIVERDIN REDUCTASE A"/>
    <property type="match status" value="1"/>
</dbReference>
<reference evidence="4" key="2">
    <citation type="journal article" date="2018" name="Nat. Commun.">
        <title>Extreme sensitivity to ultraviolet light in the fungal pathogen causing white-nose syndrome of bats.</title>
        <authorList>
            <person name="Palmer J.M."/>
            <person name="Drees K.P."/>
            <person name="Foster J.T."/>
            <person name="Lindner D.L."/>
        </authorList>
    </citation>
    <scope>NUCLEOTIDE SEQUENCE [LARGE SCALE GENOMIC DNA]</scope>
    <source>
        <strain evidence="4">UAMH 10579</strain>
    </source>
</reference>
<dbReference type="InterPro" id="IPR036291">
    <property type="entry name" value="NAD(P)-bd_dom_sf"/>
</dbReference>
<evidence type="ECO:0000313" key="3">
    <source>
        <dbReference type="EMBL" id="OBU01441.2"/>
    </source>
</evidence>
<dbReference type="GeneID" id="28833529"/>
<gene>
    <name evidence="3" type="ORF">VE01_00143</name>
</gene>
<reference evidence="3 4" key="1">
    <citation type="submission" date="2016-03" db="EMBL/GenBank/DDBJ databases">
        <title>Comparative genomics of Pseudogymnoascus destructans, the fungus causing white-nose syndrome of bats.</title>
        <authorList>
            <person name="Palmer J.M."/>
            <person name="Drees K.P."/>
            <person name="Foster J.T."/>
            <person name="Lindner D.L."/>
        </authorList>
    </citation>
    <scope>NUCLEOTIDE SEQUENCE [LARGE SCALE GENOMIC DNA]</scope>
    <source>
        <strain evidence="3 4">UAMH 10579</strain>
    </source>
</reference>
<dbReference type="RefSeq" id="XP_018135173.2">
    <property type="nucleotide sequence ID" value="XM_018269676.2"/>
</dbReference>
<dbReference type="GO" id="GO:0000166">
    <property type="term" value="F:nucleotide binding"/>
    <property type="evidence" value="ECO:0007669"/>
    <property type="project" value="InterPro"/>
</dbReference>